<keyword evidence="2" id="KW-1185">Reference proteome</keyword>
<dbReference type="GeneID" id="5470975"/>
<proteinExistence type="predicted"/>
<dbReference type="RefSeq" id="YP_001426557.1">
    <property type="nucleotide sequence ID" value="NC_008724.1"/>
</dbReference>
<organism evidence="1 2">
    <name type="scientific">Chlorovirus heliozoae</name>
    <dbReference type="NCBI Taxonomy" id="322019"/>
    <lineage>
        <taxon>Viruses</taxon>
        <taxon>Varidnaviria</taxon>
        <taxon>Bamfordvirae</taxon>
        <taxon>Nucleocytoviricota</taxon>
        <taxon>Megaviricetes</taxon>
        <taxon>Algavirales</taxon>
        <taxon>Phycodnaviridae</taxon>
        <taxon>Chlorovirus</taxon>
    </lineage>
</organism>
<gene>
    <name evidence="1" type="primary">z076R</name>
    <name evidence="1" type="ORF">ATCV1_z076R</name>
</gene>
<name>A7K836_9PHYC</name>
<reference evidence="1 2" key="1">
    <citation type="submission" date="2006-09" db="EMBL/GenBank/DDBJ databases">
        <title>Sequence and annotation of the 288-kb ATCV-1 virus that infects an endosymbiotic Chlorella strain of the heliozoon Acanthocystis turfacea.</title>
        <authorList>
            <person name="Fitzgerald L.A."/>
            <person name="Graves M.V."/>
            <person name="Li X."/>
            <person name="Pfitzner A.J.P."/>
            <person name="Hartigan J."/>
            <person name="Van Etten J.L."/>
        </authorList>
    </citation>
    <scope>NUCLEOTIDE SEQUENCE [LARGE SCALE GENOMIC DNA]</scope>
    <source>
        <strain evidence="1 2">ATCV-1</strain>
    </source>
</reference>
<sequence>MTSKPILKIAIRGHVRDSFSTNKLYEFLKRLTQMYDTQFYIHTWDVKQVSMSWRPMKDDPTPVTEHRINTYFRDLAKNIKVIFIENDSEARLSGNTEGKLASTRTPVLGWKRYVYSQFRILEHLYLVAKDENEFLLNTRFDLFSNSYVFPMEEVVRFVIKSRALPNLRENVFMRDGMYCGVDNIFAGTIKSNYELLEILHDAVDELVDAKPDIKNPEFFFPIANELLKDGWRVGDYFLDSVL</sequence>
<dbReference type="EMBL" id="EF101928">
    <property type="protein sequence ID" value="ABT16210.1"/>
    <property type="molecule type" value="Genomic_DNA"/>
</dbReference>
<protein>
    <submittedName>
        <fullName evidence="1">Uncharacterized protein z076R</fullName>
    </submittedName>
</protein>
<dbReference type="KEGG" id="vg:5470975"/>
<accession>A7K836</accession>
<evidence type="ECO:0000313" key="2">
    <source>
        <dbReference type="Proteomes" id="UP000202420"/>
    </source>
</evidence>
<dbReference type="Proteomes" id="UP000202420">
    <property type="component" value="Segment"/>
</dbReference>
<evidence type="ECO:0000313" key="1">
    <source>
        <dbReference type="EMBL" id="ABT16210.1"/>
    </source>
</evidence>